<evidence type="ECO:0000256" key="1">
    <source>
        <dbReference type="SAM" id="Phobius"/>
    </source>
</evidence>
<dbReference type="EMBL" id="CP046522">
    <property type="protein sequence ID" value="QGU95298.1"/>
    <property type="molecule type" value="Genomic_DNA"/>
</dbReference>
<dbReference type="Pfam" id="PF16472">
    <property type="entry name" value="DUF5050"/>
    <property type="match status" value="1"/>
</dbReference>
<dbReference type="PANTHER" id="PTHR32256:SF17">
    <property type="entry name" value="EGF-LIKE DOMAIN-CONTAINING PROTEIN"/>
    <property type="match status" value="1"/>
</dbReference>
<protein>
    <submittedName>
        <fullName evidence="3">DUF5050 domain-containing protein</fullName>
    </submittedName>
</protein>
<dbReference type="InterPro" id="IPR053369">
    <property type="entry name" value="SrfA-induced_signal"/>
</dbReference>
<evidence type="ECO:0000313" key="4">
    <source>
        <dbReference type="Proteomes" id="UP000422764"/>
    </source>
</evidence>
<feature type="domain" description="Prolow-density lipoprotein receptor-related protein 1-like beta-propeller" evidence="2">
    <location>
        <begin position="33"/>
        <end position="289"/>
    </location>
</feature>
<accession>A0A6I6F4J7</accession>
<dbReference type="Proteomes" id="UP000422764">
    <property type="component" value="Chromosome"/>
</dbReference>
<keyword evidence="1" id="KW-0812">Transmembrane</keyword>
<dbReference type="SUPFAM" id="SSF69304">
    <property type="entry name" value="Tricorn protease N-terminal domain"/>
    <property type="match status" value="1"/>
</dbReference>
<keyword evidence="4" id="KW-1185">Reference proteome</keyword>
<evidence type="ECO:0000313" key="3">
    <source>
        <dbReference type="EMBL" id="QGU95298.1"/>
    </source>
</evidence>
<organism evidence="3 4">
    <name type="scientific">Clostridium bovifaecis</name>
    <dbReference type="NCBI Taxonomy" id="2184719"/>
    <lineage>
        <taxon>Bacteria</taxon>
        <taxon>Bacillati</taxon>
        <taxon>Bacillota</taxon>
        <taxon>Clostridia</taxon>
        <taxon>Eubacteriales</taxon>
        <taxon>Clostridiaceae</taxon>
        <taxon>Clostridium</taxon>
    </lineage>
</organism>
<proteinExistence type="predicted"/>
<reference evidence="3 4" key="1">
    <citation type="submission" date="2019-12" db="EMBL/GenBank/DDBJ databases">
        <title>Genome sequenceing of Clostridium bovifaecis.</title>
        <authorList>
            <person name="Yao Y."/>
        </authorList>
    </citation>
    <scope>NUCLEOTIDE SEQUENCE [LARGE SCALE GENOMIC DNA]</scope>
    <source>
        <strain evidence="3 4">BXX</strain>
    </source>
</reference>
<feature type="transmembrane region" description="Helical" evidence="1">
    <location>
        <begin position="335"/>
        <end position="354"/>
    </location>
</feature>
<sequence length="438" mass="50174">MKKRWNPIITLFFIITILVNFTLAYGAESAEENVSANIMNLGYIARDSEFIYYSNIADGSKLYKSKLDGSGETKLSDHIPNYINVVGDWIYYSNVKDGFKIYKIKKDGSEGKRLNSESSFWIHVVNDWIYYGRSDNAGQKLYKIKTDGSDKTRIIKDLIYGFSVVGDWIYYSNESEDQKYKVKTNGENATKLNEDQSFNINVVGGYIYYQNYGDGRKIYKVDVNGKNRTKLNNDDSQYLNTVGEWIYYSNASDNLNLYKIKNDGNSRTKLSNEGTGTMNVIGDYIYYWKAINDPNSGIKLDSTKLLRIKKDGTASEVVKIASEGSETKEDKGPDLTGMILIYLFVGIAFILEVWKLISLHRIKKFVENINGEMTNEEAERFIRILSQSRIIKRSDMYRLLKQGLTSVNSSLKVNEDTKEKLHKHLSKRGIHINLGNKN</sequence>
<dbReference type="Gene3D" id="2.120.10.30">
    <property type="entry name" value="TolB, C-terminal domain"/>
    <property type="match status" value="1"/>
</dbReference>
<dbReference type="PANTHER" id="PTHR32256">
    <property type="match status" value="1"/>
</dbReference>
<name>A0A6I6F4J7_9CLOT</name>
<keyword evidence="1" id="KW-0472">Membrane</keyword>
<evidence type="ECO:0000259" key="2">
    <source>
        <dbReference type="Pfam" id="PF16472"/>
    </source>
</evidence>
<dbReference type="InterPro" id="IPR011042">
    <property type="entry name" value="6-blade_b-propeller_TolB-like"/>
</dbReference>
<keyword evidence="1" id="KW-1133">Transmembrane helix</keyword>
<dbReference type="AlphaFoldDB" id="A0A6I6F4J7"/>
<dbReference type="InterPro" id="IPR032485">
    <property type="entry name" value="LRP1-like_beta_prop"/>
</dbReference>
<gene>
    <name evidence="3" type="ORF">GOM49_09535</name>
</gene>